<feature type="compositionally biased region" description="Low complexity" evidence="11">
    <location>
        <begin position="896"/>
        <end position="915"/>
    </location>
</feature>
<comment type="subunit">
    <text evidence="7">Forms homo- and heterooligomeric complexes. Binds the TPR motif-containing C-terminal of kinesin light chain, Klc. Pre-assembled syd scaffolding complexes are then transported as a cargo of kinesin, to the required subcellular location.</text>
</comment>
<dbReference type="GO" id="GO:0005078">
    <property type="term" value="F:MAP-kinase scaffold activity"/>
    <property type="evidence" value="ECO:0007669"/>
    <property type="project" value="InterPro"/>
</dbReference>
<feature type="compositionally biased region" description="Basic and acidic residues" evidence="11">
    <location>
        <begin position="1360"/>
        <end position="1374"/>
    </location>
</feature>
<evidence type="ECO:0000256" key="3">
    <source>
        <dbReference type="ARBA" id="ARBA00022490"/>
    </source>
</evidence>
<feature type="compositionally biased region" description="Low complexity" evidence="11">
    <location>
        <begin position="648"/>
        <end position="659"/>
    </location>
</feature>
<dbReference type="SUPFAM" id="SSF50978">
    <property type="entry name" value="WD40 repeat-like"/>
    <property type="match status" value="1"/>
</dbReference>
<feature type="compositionally biased region" description="Pro residues" evidence="11">
    <location>
        <begin position="660"/>
        <end position="671"/>
    </location>
</feature>
<feature type="compositionally biased region" description="Polar residues" evidence="11">
    <location>
        <begin position="10"/>
        <end position="23"/>
    </location>
</feature>
<feature type="compositionally biased region" description="Basic and acidic residues" evidence="11">
    <location>
        <begin position="601"/>
        <end position="617"/>
    </location>
</feature>
<dbReference type="Pfam" id="PF19056">
    <property type="entry name" value="WD40_2"/>
    <property type="match status" value="1"/>
</dbReference>
<feature type="compositionally biased region" description="Basic and acidic residues" evidence="11">
    <location>
        <begin position="248"/>
        <end position="264"/>
    </location>
</feature>
<feature type="region of interest" description="Disordered" evidence="11">
    <location>
        <begin position="644"/>
        <end position="671"/>
    </location>
</feature>
<dbReference type="GO" id="GO:0008432">
    <property type="term" value="F:JUN kinase binding"/>
    <property type="evidence" value="ECO:0007669"/>
    <property type="project" value="TreeGrafter"/>
</dbReference>
<feature type="compositionally biased region" description="Low complexity" evidence="11">
    <location>
        <begin position="1396"/>
        <end position="1417"/>
    </location>
</feature>
<comment type="subcellular location">
    <subcellularLocation>
        <location evidence="1">Cytoplasm</location>
        <location evidence="1">Perinuclear region</location>
    </subcellularLocation>
</comment>
<name>A0A7R8ZJP0_9CRUS</name>
<dbReference type="PROSITE" id="PS51777">
    <property type="entry name" value="RH2"/>
    <property type="match status" value="1"/>
</dbReference>
<evidence type="ECO:0000256" key="1">
    <source>
        <dbReference type="ARBA" id="ARBA00004556"/>
    </source>
</evidence>
<organism evidence="12">
    <name type="scientific">Cyprideis torosa</name>
    <dbReference type="NCBI Taxonomy" id="163714"/>
    <lineage>
        <taxon>Eukaryota</taxon>
        <taxon>Metazoa</taxon>
        <taxon>Ecdysozoa</taxon>
        <taxon>Arthropoda</taxon>
        <taxon>Crustacea</taxon>
        <taxon>Oligostraca</taxon>
        <taxon>Ostracoda</taxon>
        <taxon>Podocopa</taxon>
        <taxon>Podocopida</taxon>
        <taxon>Cytherocopina</taxon>
        <taxon>Cytheroidea</taxon>
        <taxon>Cytherideidae</taxon>
        <taxon>Cyprideis</taxon>
    </lineage>
</organism>
<accession>A0A7R8ZJP0</accession>
<feature type="region of interest" description="Disordered" evidence="11">
    <location>
        <begin position="1"/>
        <end position="23"/>
    </location>
</feature>
<proteinExistence type="inferred from homology"/>
<feature type="region of interest" description="Disordered" evidence="11">
    <location>
        <begin position="1330"/>
        <end position="1433"/>
    </location>
</feature>
<dbReference type="PROSITE" id="PS51776">
    <property type="entry name" value="RH1"/>
    <property type="match status" value="1"/>
</dbReference>
<dbReference type="PANTHER" id="PTHR13886:SF4">
    <property type="entry name" value="JNK-INTERACTING PROTEIN 3"/>
    <property type="match status" value="1"/>
</dbReference>
<evidence type="ECO:0000313" key="12">
    <source>
        <dbReference type="EMBL" id="CAD7226364.1"/>
    </source>
</evidence>
<evidence type="ECO:0000256" key="10">
    <source>
        <dbReference type="SAM" id="Coils"/>
    </source>
</evidence>
<evidence type="ECO:0000256" key="6">
    <source>
        <dbReference type="ARBA" id="ARBA00059054"/>
    </source>
</evidence>
<dbReference type="GO" id="GO:0030159">
    <property type="term" value="F:signaling receptor complex adaptor activity"/>
    <property type="evidence" value="ECO:0007669"/>
    <property type="project" value="TreeGrafter"/>
</dbReference>
<feature type="compositionally biased region" description="Low complexity" evidence="11">
    <location>
        <begin position="1258"/>
        <end position="1284"/>
    </location>
</feature>
<protein>
    <recommendedName>
        <fullName evidence="8">JNK-interacting protein 3</fullName>
    </recommendedName>
    <alternativeName>
        <fullName evidence="9">Protein sunday driver</fullName>
    </alternativeName>
</protein>
<feature type="coiled-coil region" evidence="10">
    <location>
        <begin position="731"/>
        <end position="765"/>
    </location>
</feature>
<dbReference type="Pfam" id="PF16471">
    <property type="entry name" value="JIP_LZII"/>
    <property type="match status" value="1"/>
</dbReference>
<comment type="similarity">
    <text evidence="2">Belongs to the JIP scaffold family.</text>
</comment>
<dbReference type="GO" id="GO:0016192">
    <property type="term" value="P:vesicle-mediated transport"/>
    <property type="evidence" value="ECO:0007669"/>
    <property type="project" value="TreeGrafter"/>
</dbReference>
<feature type="compositionally biased region" description="Low complexity" evidence="11">
    <location>
        <begin position="272"/>
        <end position="285"/>
    </location>
</feature>
<evidence type="ECO:0000256" key="2">
    <source>
        <dbReference type="ARBA" id="ARBA00009866"/>
    </source>
</evidence>
<dbReference type="EMBL" id="OB660810">
    <property type="protein sequence ID" value="CAD7226364.1"/>
    <property type="molecule type" value="Genomic_DNA"/>
</dbReference>
<dbReference type="InterPro" id="IPR034743">
    <property type="entry name" value="RH1"/>
</dbReference>
<feature type="region of interest" description="Disordered" evidence="11">
    <location>
        <begin position="1248"/>
        <end position="1285"/>
    </location>
</feature>
<dbReference type="GO" id="GO:0048471">
    <property type="term" value="C:perinuclear region of cytoplasm"/>
    <property type="evidence" value="ECO:0007669"/>
    <property type="project" value="UniProtKB-SubCell"/>
</dbReference>
<evidence type="ECO:0000256" key="9">
    <source>
        <dbReference type="ARBA" id="ARBA00082388"/>
    </source>
</evidence>
<feature type="coiled-coil region" evidence="10">
    <location>
        <begin position="64"/>
        <end position="119"/>
    </location>
</feature>
<feature type="compositionally biased region" description="Basic and acidic residues" evidence="11">
    <location>
        <begin position="919"/>
        <end position="930"/>
    </location>
</feature>
<dbReference type="Gene3D" id="1.20.5.1000">
    <property type="entry name" value="arf6 gtpase in complex with a specific effector, jip4"/>
    <property type="match status" value="1"/>
</dbReference>
<feature type="coiled-coil region" evidence="10">
    <location>
        <begin position="410"/>
        <end position="515"/>
    </location>
</feature>
<keyword evidence="4" id="KW-0597">Phosphoprotein</keyword>
<reference evidence="12" key="1">
    <citation type="submission" date="2020-11" db="EMBL/GenBank/DDBJ databases">
        <authorList>
            <person name="Tran Van P."/>
        </authorList>
    </citation>
    <scope>NUCLEOTIDE SEQUENCE</scope>
</reference>
<dbReference type="GO" id="GO:0019894">
    <property type="term" value="F:kinesin binding"/>
    <property type="evidence" value="ECO:0007669"/>
    <property type="project" value="TreeGrafter"/>
</dbReference>
<dbReference type="PANTHER" id="PTHR13886">
    <property type="entry name" value="JNK/SAPK-ASSOCIATED PROTEIN"/>
    <property type="match status" value="1"/>
</dbReference>
<evidence type="ECO:0000256" key="8">
    <source>
        <dbReference type="ARBA" id="ARBA00069747"/>
    </source>
</evidence>
<dbReference type="Gene3D" id="1.20.58.1770">
    <property type="match status" value="1"/>
</dbReference>
<keyword evidence="5 10" id="KW-0175">Coiled coil</keyword>
<dbReference type="FunFam" id="1.20.5.1000:FF:000001">
    <property type="entry name" value="C-Jun-amino-terminal kinase-interacting protein 3 isoform X2"/>
    <property type="match status" value="1"/>
</dbReference>
<sequence>MSETVVYGTSPDSSTPGDSQSVMTEKVQQYAGSIYKEFERMIARYDEEVVKNLMPLVVNVLECLDISTMENQEHEVELELLREDNEQLATQYERERQLRKSAEEKLLRIEDAADEEKRGLQAKVQSMESIMKMFEIKQRNSADQVARFEEKEQETKMEYSKLHSRYTDLLRTHMDYMERTRMMLGTDRLDMLQSSLGRGKSPVNPPVGIPLPGGGLMNRSSGPVSYGFESLQPMSTQSPSALEGNVIFDRKGGSLGKSLEKEMSDATTGPRSPSKTSQQQTSTTEGQEDGVWDHPPPATDTVSSQARYGGVEEVDENPVPAKKSLYHELQFQDSANDDDITDGDLFAVDWSDFDGGDFFGRNSNAKPTVVTEESDDPPDRNILGMGKEVESLIQENNELLATKNALNIVKDDLIAKVDELTSDQELLREQISSLTAMKERLQERTKELEEDLRKTKEELEAVKKQHEEEESKYFVRYLQDTTPMADRKRFTRVEMARVLSERNDLKQKLFDLQEAVKWAESIRAQRMAQEQTSPKKQGIWKIFSTLFTSQDRNNGVLSPTSPTGFPPTPMGIRYVGGGRPEHVTPALETMRRRGLTHGRGSARENEEKQAARRALERREHYKTVRAYVEKDDGRTQAYGWSLPAPAAQQSTSTPTESPTQPSPVSPRTTPVPVPVYCRPLMEKDTDMRICCAAGVDLSGGRTKDGGSIVGASVFYHDVQKPRRGSNEKKESPEVIDAVEALDEELREHEEQRRECEQRAASLSSLVWIGVTSRSASRVLVIDANNPADILQTFPVCNSFLLCMASVPETDDPGRAQEASSKSVPSPRIGNIHFVSCATSETGPPSLPHSTSPTLEPGEPNAQGSSREEDLSSPPTLRRLAAEKVSDPLPSEEPVVASAPASGPASTSSSSSTATSQRRILREPEGIVKDGLSELPKESPAVVEAVSNVTSVLPTMWLGAKSGAIYIHSAVTDWKKCIHSVKMRDAVLAIVHIRGRVLVALADNSIALFRRDSEGQWSLDSYHLLVMPPNSPVLRTMNLVGGDRVWAAFGNKIHVINPLSLDVEHTFDAHPRRESQVRQLAWIGDGVWVSIRLDSTLRLFHAHTRQHLQDVDVEPYVSKMLGTGKLGFSFVRITSLLIASSRLWIGTGNGVILSVPLSESPPPSHPSSSSRLPGNVVRVYADPDQPDRVTPGSFIPFCNMSQTQLSFHGHQDAVKFFVAVPERHRVAINPCIFFISSIDLGVGSLTNPAAVTRTPEDQTSPSRSGSGTTARGSEGTSSTHSSPSTMLILSGGEGYIDFRIAEELEETILAADIASHLIVWQLDHNPSLSLLPPPPPSPLSSSIPSSSIDNNNHLLHPSDSTCHKTDPEDSHEQDSHCPSSAAVHQSLESKKSEDFPSQSSLSSTAHSVVSCPVVLPSSESPPPDEIPSVDNAST</sequence>
<comment type="function">
    <text evidence="6">The JNK-interacting protein (JIP) group of scaffold proteins selectively mediates JNK-signaling by aggregating specific components of the MAPK cascade to form a functional JNK signaling module. May function as a regulator of vesicle transport, through interactions with the JNK-signaling components and motor proteins. Syd is required for efficient kinesin-I mediated axonal transport.</text>
</comment>
<evidence type="ECO:0000256" key="4">
    <source>
        <dbReference type="ARBA" id="ARBA00022553"/>
    </source>
</evidence>
<dbReference type="InterPro" id="IPR036322">
    <property type="entry name" value="WD40_repeat_dom_sf"/>
</dbReference>
<dbReference type="InterPro" id="IPR032486">
    <property type="entry name" value="JIP_LZII"/>
</dbReference>
<evidence type="ECO:0000256" key="11">
    <source>
        <dbReference type="SAM" id="MobiDB-lite"/>
    </source>
</evidence>
<dbReference type="FunFam" id="1.20.58.1770:FF:000001">
    <property type="entry name" value="C-Jun-amino-terminal kinase-interacting protein 3 isoform X1"/>
    <property type="match status" value="1"/>
</dbReference>
<evidence type="ECO:0000256" key="7">
    <source>
        <dbReference type="ARBA" id="ARBA00064055"/>
    </source>
</evidence>
<keyword evidence="3" id="KW-0963">Cytoplasm</keyword>
<feature type="region of interest" description="Disordered" evidence="11">
    <location>
        <begin position="593"/>
        <end position="617"/>
    </location>
</feature>
<dbReference type="Pfam" id="PF09744">
    <property type="entry name" value="RH1"/>
    <property type="match status" value="1"/>
</dbReference>
<evidence type="ECO:0000256" key="5">
    <source>
        <dbReference type="ARBA" id="ARBA00023054"/>
    </source>
</evidence>
<dbReference type="InterPro" id="IPR039911">
    <property type="entry name" value="JIP3/JIP4"/>
</dbReference>
<dbReference type="OrthoDB" id="10256043at2759"/>
<dbReference type="InterPro" id="IPR034744">
    <property type="entry name" value="RH2"/>
</dbReference>
<gene>
    <name evidence="12" type="ORF">CTOB1V02_LOCUS4283</name>
</gene>
<feature type="region of interest" description="Disordered" evidence="11">
    <location>
        <begin position="836"/>
        <end position="930"/>
    </location>
</feature>
<feature type="compositionally biased region" description="Low complexity" evidence="11">
    <location>
        <begin position="841"/>
        <end position="856"/>
    </location>
</feature>
<feature type="region of interest" description="Disordered" evidence="11">
    <location>
        <begin position="248"/>
        <end position="310"/>
    </location>
</feature>
<feature type="compositionally biased region" description="Low complexity" evidence="11">
    <location>
        <begin position="1338"/>
        <end position="1347"/>
    </location>
</feature>